<comment type="similarity">
    <text evidence="2">Belongs to the PC-esterase family. TBL subfamily.</text>
</comment>
<evidence type="ECO:0000256" key="3">
    <source>
        <dbReference type="ARBA" id="ARBA00022679"/>
    </source>
</evidence>
<reference evidence="11 12" key="1">
    <citation type="journal article" date="2022" name="Cell">
        <title>Repeat-based holocentromeres influence genome architecture and karyotype evolution.</title>
        <authorList>
            <person name="Hofstatter P.G."/>
            <person name="Thangavel G."/>
            <person name="Lux T."/>
            <person name="Neumann P."/>
            <person name="Vondrak T."/>
            <person name="Novak P."/>
            <person name="Zhang M."/>
            <person name="Costa L."/>
            <person name="Castellani M."/>
            <person name="Scott A."/>
            <person name="Toegelov H."/>
            <person name="Fuchs J."/>
            <person name="Mata-Sucre Y."/>
            <person name="Dias Y."/>
            <person name="Vanzela A.L.L."/>
            <person name="Huettel B."/>
            <person name="Almeida C.C.S."/>
            <person name="Simkova H."/>
            <person name="Souza G."/>
            <person name="Pedrosa-Harand A."/>
            <person name="Macas J."/>
            <person name="Mayer K.F.X."/>
            <person name="Houben A."/>
            <person name="Marques A."/>
        </authorList>
    </citation>
    <scope>NUCLEOTIDE SEQUENCE [LARGE SCALE GENOMIC DNA]</scope>
    <source>
        <strain evidence="11">RhyTen1mFocal</strain>
    </source>
</reference>
<evidence type="ECO:0000259" key="10">
    <source>
        <dbReference type="Pfam" id="PF14416"/>
    </source>
</evidence>
<evidence type="ECO:0000256" key="7">
    <source>
        <dbReference type="ARBA" id="ARBA00023034"/>
    </source>
</evidence>
<dbReference type="Pfam" id="PF14416">
    <property type="entry name" value="PMR5N"/>
    <property type="match status" value="1"/>
</dbReference>
<accession>A0AAD5ZV46</accession>
<sequence length="410" mass="47802">MPTSKFKFSHLPPYVKIMKIGSQFNSLVVLLFGLLLFLVASLGVRKGDWKAITEKVASGENIGECDFFSGQWVYDDMAYPLYRERQCRFMSDQSACEKFGRSDLVYQKWRWQPDGCNLPRFDGARLLEKLRGKRMVFVGDSLNRNQWISMVCLLDTSTDGSNKAMETHGNLMSFKLKDFNASVDFYWSPLLVESNSDHPVVHRVPDRIVRAHSIEKHAKHWTDADILVFNTYLWWRRRNMKVLWGSFKEDDGVYKEIESIRGYELAIKAWSDWLEFHINRTKTELFFMSMSPTHSSGDEWGTESGHNCYNETLPILQDGYWGEGSDPRYMHVVETTIQELNEKGVHVKFLNITQLSEYRKDGHPSVFRKQWDPLTEEQLKNSSSYADCIHWCLPGVPDVWNQILFAHIFS</sequence>
<comment type="subcellular location">
    <subcellularLocation>
        <location evidence="1">Golgi apparatus membrane</location>
        <topology evidence="1">Single-pass type II membrane protein</topology>
    </subcellularLocation>
</comment>
<feature type="domain" description="Trichome birefringence-like N-terminal" evidence="10">
    <location>
        <begin position="64"/>
        <end position="117"/>
    </location>
</feature>
<keyword evidence="6" id="KW-1133">Transmembrane helix</keyword>
<evidence type="ECO:0000256" key="1">
    <source>
        <dbReference type="ARBA" id="ARBA00004323"/>
    </source>
</evidence>
<dbReference type="InterPro" id="IPR029962">
    <property type="entry name" value="TBL"/>
</dbReference>
<protein>
    <recommendedName>
        <fullName evidence="13">Trichome birefringence-like N-terminal domain-containing protein</fullName>
    </recommendedName>
</protein>
<evidence type="ECO:0000313" key="12">
    <source>
        <dbReference type="Proteomes" id="UP001210211"/>
    </source>
</evidence>
<evidence type="ECO:0000256" key="2">
    <source>
        <dbReference type="ARBA" id="ARBA00007727"/>
    </source>
</evidence>
<comment type="caution">
    <text evidence="11">The sequence shown here is derived from an EMBL/GenBank/DDBJ whole genome shotgun (WGS) entry which is preliminary data.</text>
</comment>
<evidence type="ECO:0000256" key="6">
    <source>
        <dbReference type="ARBA" id="ARBA00022989"/>
    </source>
</evidence>
<dbReference type="EMBL" id="JAMRDG010000001">
    <property type="protein sequence ID" value="KAJ3704519.1"/>
    <property type="molecule type" value="Genomic_DNA"/>
</dbReference>
<evidence type="ECO:0000313" key="11">
    <source>
        <dbReference type="EMBL" id="KAJ3704519.1"/>
    </source>
</evidence>
<evidence type="ECO:0000259" key="9">
    <source>
        <dbReference type="Pfam" id="PF13839"/>
    </source>
</evidence>
<keyword evidence="3" id="KW-0808">Transferase</keyword>
<gene>
    <name evidence="11" type="ORF">LUZ61_008224</name>
</gene>
<dbReference type="InterPro" id="IPR025846">
    <property type="entry name" value="TBL_N"/>
</dbReference>
<evidence type="ECO:0000256" key="5">
    <source>
        <dbReference type="ARBA" id="ARBA00022968"/>
    </source>
</evidence>
<dbReference type="GO" id="GO:1990538">
    <property type="term" value="F:xylan O-acetyltransferase activity"/>
    <property type="evidence" value="ECO:0007669"/>
    <property type="project" value="UniProtKB-ARBA"/>
</dbReference>
<proteinExistence type="inferred from homology"/>
<evidence type="ECO:0000256" key="4">
    <source>
        <dbReference type="ARBA" id="ARBA00022692"/>
    </source>
</evidence>
<dbReference type="AlphaFoldDB" id="A0AAD5ZV46"/>
<keyword evidence="7" id="KW-0333">Golgi apparatus</keyword>
<organism evidence="11 12">
    <name type="scientific">Rhynchospora tenuis</name>
    <dbReference type="NCBI Taxonomy" id="198213"/>
    <lineage>
        <taxon>Eukaryota</taxon>
        <taxon>Viridiplantae</taxon>
        <taxon>Streptophyta</taxon>
        <taxon>Embryophyta</taxon>
        <taxon>Tracheophyta</taxon>
        <taxon>Spermatophyta</taxon>
        <taxon>Magnoliopsida</taxon>
        <taxon>Liliopsida</taxon>
        <taxon>Poales</taxon>
        <taxon>Cyperaceae</taxon>
        <taxon>Cyperoideae</taxon>
        <taxon>Rhynchosporeae</taxon>
        <taxon>Rhynchospora</taxon>
    </lineage>
</organism>
<feature type="domain" description="Trichome birefringence-like C-terminal" evidence="9">
    <location>
        <begin position="118"/>
        <end position="406"/>
    </location>
</feature>
<evidence type="ECO:0000256" key="8">
    <source>
        <dbReference type="ARBA" id="ARBA00023136"/>
    </source>
</evidence>
<dbReference type="InterPro" id="IPR026057">
    <property type="entry name" value="TBL_C"/>
</dbReference>
<dbReference type="PANTHER" id="PTHR32285:SF11">
    <property type="entry name" value="PROTEIN TRICHOME BIREFRINGENCE-LIKE 34"/>
    <property type="match status" value="1"/>
</dbReference>
<keyword evidence="8" id="KW-0472">Membrane</keyword>
<dbReference type="GO" id="GO:0000139">
    <property type="term" value="C:Golgi membrane"/>
    <property type="evidence" value="ECO:0007669"/>
    <property type="project" value="UniProtKB-SubCell"/>
</dbReference>
<keyword evidence="4" id="KW-0812">Transmembrane</keyword>
<dbReference type="Proteomes" id="UP001210211">
    <property type="component" value="Unassembled WGS sequence"/>
</dbReference>
<name>A0AAD5ZV46_9POAL</name>
<dbReference type="PANTHER" id="PTHR32285">
    <property type="entry name" value="PROTEIN TRICHOME BIREFRINGENCE-LIKE 9-RELATED"/>
    <property type="match status" value="1"/>
</dbReference>
<dbReference type="Pfam" id="PF13839">
    <property type="entry name" value="PC-Esterase"/>
    <property type="match status" value="1"/>
</dbReference>
<keyword evidence="5" id="KW-0735">Signal-anchor</keyword>
<keyword evidence="12" id="KW-1185">Reference proteome</keyword>
<evidence type="ECO:0008006" key="13">
    <source>
        <dbReference type="Google" id="ProtNLM"/>
    </source>
</evidence>